<evidence type="ECO:0000256" key="4">
    <source>
        <dbReference type="ARBA" id="ARBA00022692"/>
    </source>
</evidence>
<evidence type="ECO:0000256" key="7">
    <source>
        <dbReference type="ARBA" id="ARBA00022989"/>
    </source>
</evidence>
<dbReference type="AlphaFoldDB" id="A0A4R4DDB5"/>
<evidence type="ECO:0000256" key="5">
    <source>
        <dbReference type="ARBA" id="ARBA00022856"/>
    </source>
</evidence>
<keyword evidence="5" id="KW-0571">Peptide transport</keyword>
<dbReference type="SUPFAM" id="SSF161098">
    <property type="entry name" value="MetI-like"/>
    <property type="match status" value="1"/>
</dbReference>
<evidence type="ECO:0000313" key="12">
    <source>
        <dbReference type="EMBL" id="TCZ58786.1"/>
    </source>
</evidence>
<dbReference type="GO" id="GO:0005886">
    <property type="term" value="C:plasma membrane"/>
    <property type="evidence" value="ECO:0007669"/>
    <property type="project" value="UniProtKB-SubCell"/>
</dbReference>
<feature type="chain" id="PRO_5020267511" evidence="10">
    <location>
        <begin position="27"/>
        <end position="275"/>
    </location>
</feature>
<comment type="caution">
    <text evidence="12">The sequence shown here is derived from an EMBL/GenBank/DDBJ whole genome shotgun (WGS) entry which is preliminary data.</text>
</comment>
<dbReference type="GO" id="GO:0055085">
    <property type="term" value="P:transmembrane transport"/>
    <property type="evidence" value="ECO:0007669"/>
    <property type="project" value="InterPro"/>
</dbReference>
<keyword evidence="13" id="KW-1185">Reference proteome</keyword>
<reference evidence="12 13" key="1">
    <citation type="submission" date="2019-03" db="EMBL/GenBank/DDBJ databases">
        <title>Paracraurococcus aquatilis NE82 genome sequence.</title>
        <authorList>
            <person name="Zhao Y."/>
            <person name="Du Z."/>
        </authorList>
    </citation>
    <scope>NUCLEOTIDE SEQUENCE [LARGE SCALE GENOMIC DNA]</scope>
    <source>
        <strain evidence="12 13">NE82</strain>
    </source>
</reference>
<dbReference type="InterPro" id="IPR000515">
    <property type="entry name" value="MetI-like"/>
</dbReference>
<keyword evidence="10" id="KW-0732">Signal</keyword>
<sequence length="275" mass="28054">MMRLRLGLALLGALALGAALAPLAQAWLGHDPFAPDLLARFGPPSAEHPLGTDDLGRDILLRLLHGARVSLAVGLAVALGATLLGTGIGLLAAWRGGWVEAVLMRLADGLLSLPALPLLVVLAAVDTGRFGLPRGEALSDILRIAVILVAFGWVPVARLSRAAALTQLSLDYVAAARVAGAGEARVLLRHVLPNIAAPIAVATALSVAGAILAESTLSFLGLGIQPPAPSWGNMLSNAQEMVFSAPLAAVWPGLAILLAVAGCTLVADGVRQRLG</sequence>
<dbReference type="Proteomes" id="UP000295023">
    <property type="component" value="Unassembled WGS sequence"/>
</dbReference>
<keyword evidence="2 9" id="KW-0813">Transport</keyword>
<accession>A0A4R4DDB5</accession>
<dbReference type="PANTHER" id="PTHR43386:SF1">
    <property type="entry name" value="D,D-DIPEPTIDE TRANSPORT SYSTEM PERMEASE PROTEIN DDPC-RELATED"/>
    <property type="match status" value="1"/>
</dbReference>
<dbReference type="InterPro" id="IPR050366">
    <property type="entry name" value="BP-dependent_transpt_permease"/>
</dbReference>
<dbReference type="InterPro" id="IPR035906">
    <property type="entry name" value="MetI-like_sf"/>
</dbReference>
<keyword evidence="7 9" id="KW-1133">Transmembrane helix</keyword>
<evidence type="ECO:0000259" key="11">
    <source>
        <dbReference type="PROSITE" id="PS50928"/>
    </source>
</evidence>
<dbReference type="Gene3D" id="1.10.3720.10">
    <property type="entry name" value="MetI-like"/>
    <property type="match status" value="1"/>
</dbReference>
<feature type="domain" description="ABC transmembrane type-1" evidence="11">
    <location>
        <begin position="67"/>
        <end position="267"/>
    </location>
</feature>
<feature type="transmembrane region" description="Helical" evidence="9">
    <location>
        <begin position="71"/>
        <end position="94"/>
    </location>
</feature>
<evidence type="ECO:0000256" key="2">
    <source>
        <dbReference type="ARBA" id="ARBA00022448"/>
    </source>
</evidence>
<evidence type="ECO:0000313" key="13">
    <source>
        <dbReference type="Proteomes" id="UP000295023"/>
    </source>
</evidence>
<feature type="transmembrane region" description="Helical" evidence="9">
    <location>
        <begin position="242"/>
        <end position="267"/>
    </location>
</feature>
<protein>
    <submittedName>
        <fullName evidence="12">ABC transporter permease</fullName>
    </submittedName>
</protein>
<comment type="similarity">
    <text evidence="9">Belongs to the binding-protein-dependent transport system permease family.</text>
</comment>
<evidence type="ECO:0000256" key="1">
    <source>
        <dbReference type="ARBA" id="ARBA00004651"/>
    </source>
</evidence>
<dbReference type="GO" id="GO:0015833">
    <property type="term" value="P:peptide transport"/>
    <property type="evidence" value="ECO:0007669"/>
    <property type="project" value="UniProtKB-KW"/>
</dbReference>
<feature type="transmembrane region" description="Helical" evidence="9">
    <location>
        <begin position="195"/>
        <end position="222"/>
    </location>
</feature>
<evidence type="ECO:0000256" key="8">
    <source>
        <dbReference type="ARBA" id="ARBA00023136"/>
    </source>
</evidence>
<dbReference type="OrthoDB" id="9766870at2"/>
<dbReference type="EMBL" id="SKBM01000015">
    <property type="protein sequence ID" value="TCZ58786.1"/>
    <property type="molecule type" value="Genomic_DNA"/>
</dbReference>
<keyword evidence="4 9" id="KW-0812">Transmembrane</keyword>
<feature type="transmembrane region" description="Helical" evidence="9">
    <location>
        <begin position="106"/>
        <end position="125"/>
    </location>
</feature>
<evidence type="ECO:0000256" key="9">
    <source>
        <dbReference type="RuleBase" id="RU363032"/>
    </source>
</evidence>
<evidence type="ECO:0000256" key="10">
    <source>
        <dbReference type="SAM" id="SignalP"/>
    </source>
</evidence>
<keyword evidence="6" id="KW-0653">Protein transport</keyword>
<keyword evidence="8 9" id="KW-0472">Membrane</keyword>
<dbReference type="PROSITE" id="PS50928">
    <property type="entry name" value="ABC_TM1"/>
    <property type="match status" value="1"/>
</dbReference>
<feature type="signal peptide" evidence="10">
    <location>
        <begin position="1"/>
        <end position="26"/>
    </location>
</feature>
<evidence type="ECO:0000256" key="6">
    <source>
        <dbReference type="ARBA" id="ARBA00022927"/>
    </source>
</evidence>
<evidence type="ECO:0000256" key="3">
    <source>
        <dbReference type="ARBA" id="ARBA00022475"/>
    </source>
</evidence>
<comment type="subcellular location">
    <subcellularLocation>
        <location evidence="1 9">Cell membrane</location>
        <topology evidence="1 9">Multi-pass membrane protein</topology>
    </subcellularLocation>
</comment>
<name>A0A4R4DDB5_9PROT</name>
<dbReference type="CDD" id="cd06261">
    <property type="entry name" value="TM_PBP2"/>
    <property type="match status" value="1"/>
</dbReference>
<keyword evidence="3" id="KW-1003">Cell membrane</keyword>
<proteinExistence type="inferred from homology"/>
<feature type="transmembrane region" description="Helical" evidence="9">
    <location>
        <begin position="137"/>
        <end position="156"/>
    </location>
</feature>
<dbReference type="Pfam" id="PF00528">
    <property type="entry name" value="BPD_transp_1"/>
    <property type="match status" value="1"/>
</dbReference>
<dbReference type="PANTHER" id="PTHR43386">
    <property type="entry name" value="OLIGOPEPTIDE TRANSPORT SYSTEM PERMEASE PROTEIN APPC"/>
    <property type="match status" value="1"/>
</dbReference>
<dbReference type="GO" id="GO:0015031">
    <property type="term" value="P:protein transport"/>
    <property type="evidence" value="ECO:0007669"/>
    <property type="project" value="UniProtKB-KW"/>
</dbReference>
<organism evidence="12 13">
    <name type="scientific">Roseicella aquatilis</name>
    <dbReference type="NCBI Taxonomy" id="2527868"/>
    <lineage>
        <taxon>Bacteria</taxon>
        <taxon>Pseudomonadati</taxon>
        <taxon>Pseudomonadota</taxon>
        <taxon>Alphaproteobacteria</taxon>
        <taxon>Acetobacterales</taxon>
        <taxon>Roseomonadaceae</taxon>
        <taxon>Roseicella</taxon>
    </lineage>
</organism>
<gene>
    <name evidence="12" type="ORF">EXY23_15800</name>
</gene>